<evidence type="ECO:0000313" key="5">
    <source>
        <dbReference type="EMBL" id="CAR23876.1"/>
    </source>
</evidence>
<dbReference type="PANTHER" id="PTHR14430">
    <property type="entry name" value="RABIN3-RELATED"/>
    <property type="match status" value="1"/>
</dbReference>
<dbReference type="InterPro" id="IPR040351">
    <property type="entry name" value="RAB3IL/RAB3IP/Sec2"/>
</dbReference>
<evidence type="ECO:0000256" key="1">
    <source>
        <dbReference type="ARBA" id="ARBA00023054"/>
    </source>
</evidence>
<feature type="domain" description="GDP/GTP exchange factor Sec2 N-terminal" evidence="4">
    <location>
        <begin position="28"/>
        <end position="161"/>
    </location>
</feature>
<dbReference type="InParanoid" id="C5DK75"/>
<evidence type="ECO:0000256" key="2">
    <source>
        <dbReference type="SAM" id="Coils"/>
    </source>
</evidence>
<dbReference type="STRING" id="559295.C5DK75"/>
<feature type="compositionally biased region" description="Polar residues" evidence="3">
    <location>
        <begin position="422"/>
        <end position="431"/>
    </location>
</feature>
<feature type="coiled-coil region" evidence="2">
    <location>
        <begin position="42"/>
        <end position="164"/>
    </location>
</feature>
<feature type="region of interest" description="Disordered" evidence="3">
    <location>
        <begin position="571"/>
        <end position="603"/>
    </location>
</feature>
<evidence type="ECO:0000259" key="4">
    <source>
        <dbReference type="Pfam" id="PF06428"/>
    </source>
</evidence>
<dbReference type="Pfam" id="PF06428">
    <property type="entry name" value="Sec2p"/>
    <property type="match status" value="1"/>
</dbReference>
<dbReference type="Proteomes" id="UP000002036">
    <property type="component" value="Chromosome F"/>
</dbReference>
<dbReference type="PANTHER" id="PTHR14430:SF0">
    <property type="entry name" value="SEC2P DOMAIN-CONTAINING PROTEIN"/>
    <property type="match status" value="1"/>
</dbReference>
<dbReference type="GO" id="GO:0070319">
    <property type="term" value="C:Golgi to plasma membrane transport vesicle"/>
    <property type="evidence" value="ECO:0007669"/>
    <property type="project" value="TreeGrafter"/>
</dbReference>
<feature type="compositionally biased region" description="Polar residues" evidence="3">
    <location>
        <begin position="618"/>
        <end position="633"/>
    </location>
</feature>
<dbReference type="GeneID" id="8292505"/>
<evidence type="ECO:0000313" key="6">
    <source>
        <dbReference type="Proteomes" id="UP000002036"/>
    </source>
</evidence>
<protein>
    <submittedName>
        <fullName evidence="5">KLTH0F02354p</fullName>
    </submittedName>
</protein>
<feature type="compositionally biased region" description="Polar residues" evidence="3">
    <location>
        <begin position="578"/>
        <end position="594"/>
    </location>
</feature>
<dbReference type="GO" id="GO:0005085">
    <property type="term" value="F:guanyl-nucleotide exchange factor activity"/>
    <property type="evidence" value="ECO:0007669"/>
    <property type="project" value="InterPro"/>
</dbReference>
<feature type="region of interest" description="Disordered" evidence="3">
    <location>
        <begin position="422"/>
        <end position="443"/>
    </location>
</feature>
<dbReference type="GO" id="GO:0051286">
    <property type="term" value="C:cell tip"/>
    <property type="evidence" value="ECO:0007669"/>
    <property type="project" value="TreeGrafter"/>
</dbReference>
<name>C5DK75_LACTC</name>
<dbReference type="OMA" id="SGAWHLE"/>
<dbReference type="Pfam" id="PF25555">
    <property type="entry name" value="RAB3A-like_C"/>
    <property type="match status" value="1"/>
</dbReference>
<dbReference type="EMBL" id="CU928170">
    <property type="protein sequence ID" value="CAR23876.1"/>
    <property type="molecule type" value="Genomic_DNA"/>
</dbReference>
<dbReference type="Gene3D" id="6.10.140.910">
    <property type="match status" value="1"/>
</dbReference>
<dbReference type="FunCoup" id="C5DK75">
    <property type="interactions" value="231"/>
</dbReference>
<reference evidence="5 6" key="1">
    <citation type="journal article" date="2009" name="Genome Res.">
        <title>Comparative genomics of protoploid Saccharomycetaceae.</title>
        <authorList>
            <consortium name="The Genolevures Consortium"/>
            <person name="Souciet J.-L."/>
            <person name="Dujon B."/>
            <person name="Gaillardin C."/>
            <person name="Johnston M."/>
            <person name="Baret P.V."/>
            <person name="Cliften P."/>
            <person name="Sherman D.J."/>
            <person name="Weissenbach J."/>
            <person name="Westhof E."/>
            <person name="Wincker P."/>
            <person name="Jubin C."/>
            <person name="Poulain J."/>
            <person name="Barbe V."/>
            <person name="Segurens B."/>
            <person name="Artiguenave F."/>
            <person name="Anthouard V."/>
            <person name="Vacherie B."/>
            <person name="Val M.-E."/>
            <person name="Fulton R.S."/>
            <person name="Minx P."/>
            <person name="Wilson R."/>
            <person name="Durrens P."/>
            <person name="Jean G."/>
            <person name="Marck C."/>
            <person name="Martin T."/>
            <person name="Nikolski M."/>
            <person name="Rolland T."/>
            <person name="Seret M.-L."/>
            <person name="Casaregola S."/>
            <person name="Despons L."/>
            <person name="Fairhead C."/>
            <person name="Fischer G."/>
            <person name="Lafontaine I."/>
            <person name="Leh V."/>
            <person name="Lemaire M."/>
            <person name="de Montigny J."/>
            <person name="Neuveglise C."/>
            <person name="Thierry A."/>
            <person name="Blanc-Lenfle I."/>
            <person name="Bleykasten C."/>
            <person name="Diffels J."/>
            <person name="Fritsch E."/>
            <person name="Frangeul L."/>
            <person name="Goeffon A."/>
            <person name="Jauniaux N."/>
            <person name="Kachouri-Lafond R."/>
            <person name="Payen C."/>
            <person name="Potier S."/>
            <person name="Pribylova L."/>
            <person name="Ozanne C."/>
            <person name="Richard G.-F."/>
            <person name="Sacerdot C."/>
            <person name="Straub M.-L."/>
            <person name="Talla E."/>
        </authorList>
    </citation>
    <scope>NUCLEOTIDE SEQUENCE [LARGE SCALE GENOMIC DNA]</scope>
    <source>
        <strain evidence="6">ATCC 56472 / CBS 6340 / NRRL Y-8284</strain>
    </source>
</reference>
<feature type="region of interest" description="Disordered" evidence="3">
    <location>
        <begin position="618"/>
        <end position="733"/>
    </location>
</feature>
<dbReference type="OrthoDB" id="1748564at2759"/>
<proteinExistence type="predicted"/>
<dbReference type="AlphaFoldDB" id="C5DK75"/>
<keyword evidence="1 2" id="KW-0175">Coiled coil</keyword>
<dbReference type="SUPFAM" id="SSF144284">
    <property type="entry name" value="Sec2 N-terminal region"/>
    <property type="match status" value="1"/>
</dbReference>
<dbReference type="RefSeq" id="XP_002554313.1">
    <property type="nucleotide sequence ID" value="XM_002554267.1"/>
</dbReference>
<dbReference type="KEGG" id="lth:KLTH0F02354g"/>
<dbReference type="eggNOG" id="KOG4324">
    <property type="taxonomic scope" value="Eukaryota"/>
</dbReference>
<dbReference type="HOGENOM" id="CLU_018015_0_0_1"/>
<dbReference type="GO" id="GO:0006887">
    <property type="term" value="P:exocytosis"/>
    <property type="evidence" value="ECO:0007669"/>
    <property type="project" value="TreeGrafter"/>
</dbReference>
<organism evidence="5 6">
    <name type="scientific">Lachancea thermotolerans (strain ATCC 56472 / CBS 6340 / NRRL Y-8284)</name>
    <name type="common">Yeast</name>
    <name type="synonym">Kluyveromyces thermotolerans</name>
    <dbReference type="NCBI Taxonomy" id="559295"/>
    <lineage>
        <taxon>Eukaryota</taxon>
        <taxon>Fungi</taxon>
        <taxon>Dikarya</taxon>
        <taxon>Ascomycota</taxon>
        <taxon>Saccharomycotina</taxon>
        <taxon>Saccharomycetes</taxon>
        <taxon>Saccharomycetales</taxon>
        <taxon>Saccharomycetaceae</taxon>
        <taxon>Lachancea</taxon>
    </lineage>
</organism>
<sequence length="733" mass="80728">MTEEEESKRVSVQVSSLSTQLIESIDKQSHLEEQLLQARKVIASQRESLQNYEDLRQQLEQAESNLKSERSQNIKIQEELQAARSGKLTAEGEIDRLNKEVEDLTASLFDEANNMVADARRETHSVQVKNSKLAEQLQEKETLLETLEIQLKNLKKVLYNLEEESNDRLKSNQASVAAEDSVASSSESALEKTMNALNGTASPPSPALFSPLLKSLRYDLVLYNEFLKFIAALPQCASIRDSTSYSKLLRRLIHDEIQPVLRLDNASGIGWYLRRNLMSLMIDGSIVVEPVSGINETYRVGHMSSQVEAVPQFQGPEQQSRPHLYNYPADSPPVAIESPCSFCSESRNDILEHGRLYVLKTLQKMENGITETSSQFPLCHYCLLKVRQTCEIFAFLRSLKSGAWHLEAVTISKTNNAFSVQTNSVSNSPTLESPPDKMKPDRKSKRMSFMAGLSKTLPLKTSYTVESASPCPEQITTPTTNIQRAWAQLCKLRSSLHWAHIGIWTLEDVVETKVGPVVAVDRPGNDSIVGDGLVPELGQEARESFSLHNEEEVDNEEGFDFEKMNSTLESAGLEGKETSQTTQTSSGNPTTLDPRTSEGGDAGAKIGASFVQTIADSDTGASSPIQESQTKTARTVEKKAAVPGSIDLDEQNYAQNVEAPARMVKSRTSEAPNGEGTAENIIELVAESDTKKITGKAPESASSDHAKSRSELPSQSATDDEEAGFDDARSTFS</sequence>
<keyword evidence="6" id="KW-1185">Reference proteome</keyword>
<dbReference type="CDD" id="cd21044">
    <property type="entry name" value="Rab11BD_RAB3IP_like"/>
    <property type="match status" value="1"/>
</dbReference>
<dbReference type="InterPro" id="IPR009449">
    <property type="entry name" value="Sec2_N"/>
</dbReference>
<accession>C5DK75</accession>
<evidence type="ECO:0000256" key="3">
    <source>
        <dbReference type="SAM" id="MobiDB-lite"/>
    </source>
</evidence>
<gene>
    <name evidence="5" type="ordered locus">KLTH0F02354g</name>
</gene>